<dbReference type="InterPro" id="IPR017941">
    <property type="entry name" value="Rieske_2Fe-2S"/>
</dbReference>
<dbReference type="Gene3D" id="2.102.10.10">
    <property type="entry name" value="Rieske [2Fe-2S] iron-sulphur domain"/>
    <property type="match status" value="1"/>
</dbReference>
<evidence type="ECO:0000259" key="5">
    <source>
        <dbReference type="PROSITE" id="PS51296"/>
    </source>
</evidence>
<evidence type="ECO:0000256" key="4">
    <source>
        <dbReference type="ARBA" id="ARBA00023014"/>
    </source>
</evidence>
<feature type="domain" description="Rieske" evidence="5">
    <location>
        <begin position="4"/>
        <end position="99"/>
    </location>
</feature>
<dbReference type="GO" id="GO:0046872">
    <property type="term" value="F:metal ion binding"/>
    <property type="evidence" value="ECO:0007669"/>
    <property type="project" value="UniProtKB-KW"/>
</dbReference>
<dbReference type="InterPro" id="IPR036922">
    <property type="entry name" value="Rieske_2Fe-2S_sf"/>
</dbReference>
<evidence type="ECO:0000256" key="3">
    <source>
        <dbReference type="ARBA" id="ARBA00023004"/>
    </source>
</evidence>
<keyword evidence="3" id="KW-0408">Iron</keyword>
<keyword evidence="4" id="KW-0411">Iron-sulfur</keyword>
<dbReference type="KEGG" id="pyr:P186_1883"/>
<dbReference type="GO" id="GO:0051537">
    <property type="term" value="F:2 iron, 2 sulfur cluster binding"/>
    <property type="evidence" value="ECO:0007669"/>
    <property type="project" value="UniProtKB-KW"/>
</dbReference>
<dbReference type="Proteomes" id="UP000005867">
    <property type="component" value="Chromosome"/>
</dbReference>
<evidence type="ECO:0000313" key="6">
    <source>
        <dbReference type="EMBL" id="AET33285.1"/>
    </source>
</evidence>
<keyword evidence="2" id="KW-0479">Metal-binding</keyword>
<dbReference type="HOGENOM" id="CLU_055690_7_0_2"/>
<dbReference type="OrthoDB" id="6837at2157"/>
<sequence>MVRQRIAGLGELPDKTPVPKTVGTKALVVVRDGKTVYVCDGVCPHGRWLLSLGTYENGKLRCKGHGAVYDLATGQGFLNGYPLQIKVYKSEVVGEEVYVEI</sequence>
<name>G7VHJ4_9CREN</name>
<evidence type="ECO:0000256" key="1">
    <source>
        <dbReference type="ARBA" id="ARBA00022714"/>
    </source>
</evidence>
<organism evidence="6 7">
    <name type="scientific">Pyrobaculum ferrireducens</name>
    <dbReference type="NCBI Taxonomy" id="1104324"/>
    <lineage>
        <taxon>Archaea</taxon>
        <taxon>Thermoproteota</taxon>
        <taxon>Thermoprotei</taxon>
        <taxon>Thermoproteales</taxon>
        <taxon>Thermoproteaceae</taxon>
        <taxon>Pyrobaculum</taxon>
    </lineage>
</organism>
<gene>
    <name evidence="6" type="ORF">P186_1883</name>
</gene>
<dbReference type="RefSeq" id="WP_014289110.1">
    <property type="nucleotide sequence ID" value="NC_016645.1"/>
</dbReference>
<proteinExistence type="predicted"/>
<dbReference type="GeneID" id="11596376"/>
<reference evidence="6 7" key="1">
    <citation type="journal article" date="2012" name="J. Bacteriol.">
        <title>Complete genome sequence of strain 1860, a crenarchaeon of the genus pyrobaculum able to grow with various electron acceptors.</title>
        <authorList>
            <person name="Mardanov A.V."/>
            <person name="Gumerov V.M."/>
            <person name="Slobodkina G.B."/>
            <person name="Beletsky A.V."/>
            <person name="Bonch-Osmolovskaya E.A."/>
            <person name="Ravin N.V."/>
            <person name="Skryabin K.G."/>
        </authorList>
    </citation>
    <scope>NUCLEOTIDE SEQUENCE [LARGE SCALE GENOMIC DNA]</scope>
    <source>
        <strain evidence="6 7">1860</strain>
    </source>
</reference>
<dbReference type="Pfam" id="PF00355">
    <property type="entry name" value="Rieske"/>
    <property type="match status" value="1"/>
</dbReference>
<dbReference type="eggNOG" id="arCOG02852">
    <property type="taxonomic scope" value="Archaea"/>
</dbReference>
<accession>G7VHJ4</accession>
<dbReference type="PROSITE" id="PS51296">
    <property type="entry name" value="RIESKE"/>
    <property type="match status" value="1"/>
</dbReference>
<dbReference type="AlphaFoldDB" id="G7VHJ4"/>
<evidence type="ECO:0000313" key="7">
    <source>
        <dbReference type="Proteomes" id="UP000005867"/>
    </source>
</evidence>
<keyword evidence="1" id="KW-0001">2Fe-2S</keyword>
<keyword evidence="7" id="KW-1185">Reference proteome</keyword>
<dbReference type="STRING" id="1104324.P186_1883"/>
<evidence type="ECO:0000256" key="2">
    <source>
        <dbReference type="ARBA" id="ARBA00022723"/>
    </source>
</evidence>
<dbReference type="SUPFAM" id="SSF50022">
    <property type="entry name" value="ISP domain"/>
    <property type="match status" value="1"/>
</dbReference>
<dbReference type="EMBL" id="CP003098">
    <property type="protein sequence ID" value="AET33285.1"/>
    <property type="molecule type" value="Genomic_DNA"/>
</dbReference>
<dbReference type="BioCyc" id="PSP1104324:GJSN-1841-MONOMER"/>
<protein>
    <submittedName>
        <fullName evidence="6">Rieske (2Fe-2S) domain protein</fullName>
    </submittedName>
</protein>